<name>A0A423X6I8_9PEZI</name>
<evidence type="ECO:0000313" key="2">
    <source>
        <dbReference type="EMBL" id="ROW11588.1"/>
    </source>
</evidence>
<evidence type="ECO:0008006" key="4">
    <source>
        <dbReference type="Google" id="ProtNLM"/>
    </source>
</evidence>
<dbReference type="OrthoDB" id="4158609at2759"/>
<feature type="compositionally biased region" description="Low complexity" evidence="1">
    <location>
        <begin position="11"/>
        <end position="25"/>
    </location>
</feature>
<dbReference type="EMBL" id="LKEA01000002">
    <property type="protein sequence ID" value="ROW11588.1"/>
    <property type="molecule type" value="Genomic_DNA"/>
</dbReference>
<feature type="region of interest" description="Disordered" evidence="1">
    <location>
        <begin position="1"/>
        <end position="83"/>
    </location>
</feature>
<proteinExistence type="predicted"/>
<comment type="caution">
    <text evidence="2">The sequence shown here is derived from an EMBL/GenBank/DDBJ whole genome shotgun (WGS) entry which is preliminary data.</text>
</comment>
<reference evidence="2 3" key="1">
    <citation type="submission" date="2015-09" db="EMBL/GenBank/DDBJ databases">
        <title>Host preference determinants of Valsa canker pathogens revealed by comparative genomics.</title>
        <authorList>
            <person name="Yin Z."/>
            <person name="Huang L."/>
        </authorList>
    </citation>
    <scope>NUCLEOTIDE SEQUENCE [LARGE SCALE GENOMIC DNA]</scope>
    <source>
        <strain evidence="2 3">03-1</strain>
    </source>
</reference>
<sequence>MDAPKSDRSDSVSSAASSNAAPLSPIRSGRRASGPLFASLQENKRPQDAASIARRQSLNEQRPPPGIIGTMWNNWVRGPSHPT</sequence>
<accession>A0A423X6I8</accession>
<evidence type="ECO:0000313" key="3">
    <source>
        <dbReference type="Proteomes" id="UP000283895"/>
    </source>
</evidence>
<keyword evidence="3" id="KW-1185">Reference proteome</keyword>
<feature type="compositionally biased region" description="Basic and acidic residues" evidence="1">
    <location>
        <begin position="1"/>
        <end position="10"/>
    </location>
</feature>
<gene>
    <name evidence="2" type="ORF">VMCG_01419</name>
</gene>
<evidence type="ECO:0000256" key="1">
    <source>
        <dbReference type="SAM" id="MobiDB-lite"/>
    </source>
</evidence>
<dbReference type="Proteomes" id="UP000283895">
    <property type="component" value="Unassembled WGS sequence"/>
</dbReference>
<organism evidence="2 3">
    <name type="scientific">Cytospora schulzeri</name>
    <dbReference type="NCBI Taxonomy" id="448051"/>
    <lineage>
        <taxon>Eukaryota</taxon>
        <taxon>Fungi</taxon>
        <taxon>Dikarya</taxon>
        <taxon>Ascomycota</taxon>
        <taxon>Pezizomycotina</taxon>
        <taxon>Sordariomycetes</taxon>
        <taxon>Sordariomycetidae</taxon>
        <taxon>Diaporthales</taxon>
        <taxon>Cytosporaceae</taxon>
        <taxon>Cytospora</taxon>
    </lineage>
</organism>
<protein>
    <recommendedName>
        <fullName evidence="4">Conidiation-specific protein 8</fullName>
    </recommendedName>
</protein>
<dbReference type="AlphaFoldDB" id="A0A423X6I8"/>